<comment type="caution">
    <text evidence="1">The sequence shown here is derived from an EMBL/GenBank/DDBJ whole genome shotgun (WGS) entry which is preliminary data.</text>
</comment>
<accession>A0A0F8WM76</accession>
<dbReference type="AlphaFoldDB" id="A0A0F8WM76"/>
<gene>
    <name evidence="1" type="ORF">LCGC14_3050820</name>
</gene>
<proteinExistence type="predicted"/>
<evidence type="ECO:0000313" key="1">
    <source>
        <dbReference type="EMBL" id="KKK57803.1"/>
    </source>
</evidence>
<sequence>KEGASPVLVVNERLLPLIAVLMDSIAEASVEELTNRDSGYSTRVRELVETFAIIKELVP</sequence>
<name>A0A0F8WM76_9ZZZZ</name>
<feature type="non-terminal residue" evidence="1">
    <location>
        <position position="1"/>
    </location>
</feature>
<organism evidence="1">
    <name type="scientific">marine sediment metagenome</name>
    <dbReference type="NCBI Taxonomy" id="412755"/>
    <lineage>
        <taxon>unclassified sequences</taxon>
        <taxon>metagenomes</taxon>
        <taxon>ecological metagenomes</taxon>
    </lineage>
</organism>
<reference evidence="1" key="1">
    <citation type="journal article" date="2015" name="Nature">
        <title>Complex archaea that bridge the gap between prokaryotes and eukaryotes.</title>
        <authorList>
            <person name="Spang A."/>
            <person name="Saw J.H."/>
            <person name="Jorgensen S.L."/>
            <person name="Zaremba-Niedzwiedzka K."/>
            <person name="Martijn J."/>
            <person name="Lind A.E."/>
            <person name="van Eijk R."/>
            <person name="Schleper C."/>
            <person name="Guy L."/>
            <person name="Ettema T.J."/>
        </authorList>
    </citation>
    <scope>NUCLEOTIDE SEQUENCE</scope>
</reference>
<dbReference type="EMBL" id="LAZR01064293">
    <property type="protein sequence ID" value="KKK57803.1"/>
    <property type="molecule type" value="Genomic_DNA"/>
</dbReference>
<protein>
    <submittedName>
        <fullName evidence="1">Uncharacterized protein</fullName>
    </submittedName>
</protein>